<accession>A0A926Z6I2</accession>
<proteinExistence type="predicted"/>
<dbReference type="RefSeq" id="WP_190351580.1">
    <property type="nucleotide sequence ID" value="NZ_JACJPY010000044.1"/>
</dbReference>
<keyword evidence="3" id="KW-1185">Reference proteome</keyword>
<dbReference type="PANTHER" id="PTHR36049">
    <property type="entry name" value="TRANSMEMBRANE PROTEIN"/>
    <property type="match status" value="1"/>
</dbReference>
<evidence type="ECO:0000313" key="3">
    <source>
        <dbReference type="Proteomes" id="UP000631421"/>
    </source>
</evidence>
<organism evidence="2 3">
    <name type="scientific">Pseudanabaena cinerea FACHB-1277</name>
    <dbReference type="NCBI Taxonomy" id="2949581"/>
    <lineage>
        <taxon>Bacteria</taxon>
        <taxon>Bacillati</taxon>
        <taxon>Cyanobacteriota</taxon>
        <taxon>Cyanophyceae</taxon>
        <taxon>Pseudanabaenales</taxon>
        <taxon>Pseudanabaenaceae</taxon>
        <taxon>Pseudanabaena</taxon>
        <taxon>Pseudanabaena cinerea</taxon>
    </lineage>
</organism>
<sequence length="67" mass="7179">MKNFIQNLLRYPKFLLLIIGGVLSVVIGPIVPLLKQPVTAIAMITAIVSGFIGVSLVLRAMLGFDIA</sequence>
<feature type="transmembrane region" description="Helical" evidence="1">
    <location>
        <begin position="40"/>
        <end position="62"/>
    </location>
</feature>
<keyword evidence="1" id="KW-0812">Transmembrane</keyword>
<reference evidence="2" key="1">
    <citation type="journal article" date="2015" name="ISME J.">
        <title>Draft Genome Sequence of Streptomyces incarnatus NRRL8089, which Produces the Nucleoside Antibiotic Sinefungin.</title>
        <authorList>
            <person name="Oshima K."/>
            <person name="Hattori M."/>
            <person name="Shimizu H."/>
            <person name="Fukuda K."/>
            <person name="Nemoto M."/>
            <person name="Inagaki K."/>
            <person name="Tamura T."/>
        </authorList>
    </citation>
    <scope>NUCLEOTIDE SEQUENCE</scope>
    <source>
        <strain evidence="2">FACHB-1277</strain>
    </source>
</reference>
<reference evidence="2" key="2">
    <citation type="submission" date="2020-08" db="EMBL/GenBank/DDBJ databases">
        <authorList>
            <person name="Chen M."/>
            <person name="Teng W."/>
            <person name="Zhao L."/>
            <person name="Hu C."/>
            <person name="Zhou Y."/>
            <person name="Han B."/>
            <person name="Song L."/>
            <person name="Shu W."/>
        </authorList>
    </citation>
    <scope>NUCLEOTIDE SEQUENCE</scope>
    <source>
        <strain evidence="2">FACHB-1277</strain>
    </source>
</reference>
<evidence type="ECO:0000313" key="2">
    <source>
        <dbReference type="EMBL" id="MBD2151161.1"/>
    </source>
</evidence>
<dbReference type="InterPro" id="IPR008470">
    <property type="entry name" value="Uncharacterised_Ycf33"/>
</dbReference>
<dbReference type="Proteomes" id="UP000631421">
    <property type="component" value="Unassembled WGS sequence"/>
</dbReference>
<evidence type="ECO:0000256" key="1">
    <source>
        <dbReference type="SAM" id="Phobius"/>
    </source>
</evidence>
<comment type="caution">
    <text evidence="2">The sequence shown here is derived from an EMBL/GenBank/DDBJ whole genome shotgun (WGS) entry which is preliminary data.</text>
</comment>
<gene>
    <name evidence="2" type="ORF">H6F44_13670</name>
</gene>
<keyword evidence="1" id="KW-0472">Membrane</keyword>
<dbReference type="EMBL" id="JACJPY010000044">
    <property type="protein sequence ID" value="MBD2151161.1"/>
    <property type="molecule type" value="Genomic_DNA"/>
</dbReference>
<feature type="transmembrane region" description="Helical" evidence="1">
    <location>
        <begin position="14"/>
        <end position="34"/>
    </location>
</feature>
<protein>
    <submittedName>
        <fullName evidence="2">DUF751 family protein</fullName>
    </submittedName>
</protein>
<dbReference type="PANTHER" id="PTHR36049:SF3">
    <property type="match status" value="1"/>
</dbReference>
<keyword evidence="1" id="KW-1133">Transmembrane helix</keyword>
<dbReference type="Pfam" id="PF05421">
    <property type="entry name" value="DUF751"/>
    <property type="match status" value="1"/>
</dbReference>
<name>A0A926Z6I2_9CYAN</name>
<dbReference type="AlphaFoldDB" id="A0A926Z6I2"/>